<keyword evidence="1" id="KW-1133">Transmembrane helix</keyword>
<protein>
    <submittedName>
        <fullName evidence="2">Uncharacterized protein</fullName>
    </submittedName>
</protein>
<sequence length="88" mass="10168">MRTNSVKRRLTPRRRTARLVLRFVAGLSLDGRRHSNATFWRRGTRRVGVPAYLVTWRWWALAAGWQRALIRLSAVAVTVLLLALVVVF</sequence>
<keyword evidence="1" id="KW-0812">Transmembrane</keyword>
<feature type="transmembrane region" description="Helical" evidence="1">
    <location>
        <begin position="68"/>
        <end position="87"/>
    </location>
</feature>
<accession>A0AAE3YHQ2</accession>
<name>A0AAE3YHQ2_9ACTN</name>
<dbReference type="RefSeq" id="WP_310362187.1">
    <property type="nucleotide sequence ID" value="NZ_JAVDYB010000001.1"/>
</dbReference>
<organism evidence="2 3">
    <name type="scientific">Catenuloplanes atrovinosus</name>
    <dbReference type="NCBI Taxonomy" id="137266"/>
    <lineage>
        <taxon>Bacteria</taxon>
        <taxon>Bacillati</taxon>
        <taxon>Actinomycetota</taxon>
        <taxon>Actinomycetes</taxon>
        <taxon>Micromonosporales</taxon>
        <taxon>Micromonosporaceae</taxon>
        <taxon>Catenuloplanes</taxon>
    </lineage>
</organism>
<proteinExistence type="predicted"/>
<dbReference type="Proteomes" id="UP001183643">
    <property type="component" value="Unassembled WGS sequence"/>
</dbReference>
<evidence type="ECO:0000313" key="2">
    <source>
        <dbReference type="EMBL" id="MDR7273605.1"/>
    </source>
</evidence>
<gene>
    <name evidence="2" type="ORF">J2S41_000383</name>
</gene>
<dbReference type="EMBL" id="JAVDYB010000001">
    <property type="protein sequence ID" value="MDR7273605.1"/>
    <property type="molecule type" value="Genomic_DNA"/>
</dbReference>
<keyword evidence="3" id="KW-1185">Reference proteome</keyword>
<comment type="caution">
    <text evidence="2">The sequence shown here is derived from an EMBL/GenBank/DDBJ whole genome shotgun (WGS) entry which is preliminary data.</text>
</comment>
<evidence type="ECO:0000256" key="1">
    <source>
        <dbReference type="SAM" id="Phobius"/>
    </source>
</evidence>
<evidence type="ECO:0000313" key="3">
    <source>
        <dbReference type="Proteomes" id="UP001183643"/>
    </source>
</evidence>
<reference evidence="2" key="1">
    <citation type="submission" date="2023-07" db="EMBL/GenBank/DDBJ databases">
        <title>Sequencing the genomes of 1000 actinobacteria strains.</title>
        <authorList>
            <person name="Klenk H.-P."/>
        </authorList>
    </citation>
    <scope>NUCLEOTIDE SEQUENCE</scope>
    <source>
        <strain evidence="2">DSM 44707</strain>
    </source>
</reference>
<keyword evidence="1" id="KW-0472">Membrane</keyword>
<dbReference type="AlphaFoldDB" id="A0AAE3YHQ2"/>